<name>X1UHS6_9ZZZZ</name>
<dbReference type="AlphaFoldDB" id="X1UHS6"/>
<protein>
    <submittedName>
        <fullName evidence="1">Uncharacterized protein</fullName>
    </submittedName>
</protein>
<organism evidence="1">
    <name type="scientific">marine sediment metagenome</name>
    <dbReference type="NCBI Taxonomy" id="412755"/>
    <lineage>
        <taxon>unclassified sequences</taxon>
        <taxon>metagenomes</taxon>
        <taxon>ecological metagenomes</taxon>
    </lineage>
</organism>
<comment type="caution">
    <text evidence="1">The sequence shown here is derived from an EMBL/GenBank/DDBJ whole genome shotgun (WGS) entry which is preliminary data.</text>
</comment>
<reference evidence="1" key="1">
    <citation type="journal article" date="2014" name="Front. Microbiol.">
        <title>High frequency of phylogenetically diverse reductive dehalogenase-homologous genes in deep subseafloor sedimentary metagenomes.</title>
        <authorList>
            <person name="Kawai M."/>
            <person name="Futagami T."/>
            <person name="Toyoda A."/>
            <person name="Takaki Y."/>
            <person name="Nishi S."/>
            <person name="Hori S."/>
            <person name="Arai W."/>
            <person name="Tsubouchi T."/>
            <person name="Morono Y."/>
            <person name="Uchiyama I."/>
            <person name="Ito T."/>
            <person name="Fujiyama A."/>
            <person name="Inagaki F."/>
            <person name="Takami H."/>
        </authorList>
    </citation>
    <scope>NUCLEOTIDE SEQUENCE</scope>
    <source>
        <strain evidence="1">Expedition CK06-06</strain>
    </source>
</reference>
<evidence type="ECO:0000313" key="1">
    <source>
        <dbReference type="EMBL" id="GAI99435.1"/>
    </source>
</evidence>
<accession>X1UHS6</accession>
<sequence>LSYRRPSIHPRTEVRGTLPWRVIRYDFLYLILL</sequence>
<gene>
    <name evidence="1" type="ORF">S12H4_35516</name>
</gene>
<proteinExistence type="predicted"/>
<feature type="non-terminal residue" evidence="1">
    <location>
        <position position="1"/>
    </location>
</feature>
<dbReference type="EMBL" id="BARW01021105">
    <property type="protein sequence ID" value="GAI99435.1"/>
    <property type="molecule type" value="Genomic_DNA"/>
</dbReference>